<evidence type="ECO:0000313" key="1">
    <source>
        <dbReference type="EMBL" id="TDQ37433.1"/>
    </source>
</evidence>
<proteinExistence type="predicted"/>
<sequence length="41" mass="4953">MSLFQKLLRVLKKPSVQRAIRRKVIPMAKREYQKRKGRSAR</sequence>
<organism evidence="1 2">
    <name type="scientific">Aureibacillus halotolerans</name>
    <dbReference type="NCBI Taxonomy" id="1508390"/>
    <lineage>
        <taxon>Bacteria</taxon>
        <taxon>Bacillati</taxon>
        <taxon>Bacillota</taxon>
        <taxon>Bacilli</taxon>
        <taxon>Bacillales</taxon>
        <taxon>Bacillaceae</taxon>
        <taxon>Aureibacillus</taxon>
    </lineage>
</organism>
<dbReference type="EMBL" id="SNYJ01000013">
    <property type="protein sequence ID" value="TDQ37433.1"/>
    <property type="molecule type" value="Genomic_DNA"/>
</dbReference>
<comment type="caution">
    <text evidence="1">The sequence shown here is derived from an EMBL/GenBank/DDBJ whole genome shotgun (WGS) entry which is preliminary data.</text>
</comment>
<dbReference type="RefSeq" id="WP_279512767.1">
    <property type="nucleotide sequence ID" value="NZ_SNYJ01000013.1"/>
</dbReference>
<gene>
    <name evidence="1" type="ORF">EV213_11368</name>
</gene>
<dbReference type="AlphaFoldDB" id="A0A4R6TYG1"/>
<reference evidence="1 2" key="1">
    <citation type="submission" date="2019-03" db="EMBL/GenBank/DDBJ databases">
        <title>Genomic Encyclopedia of Type Strains, Phase IV (KMG-IV): sequencing the most valuable type-strain genomes for metagenomic binning, comparative biology and taxonomic classification.</title>
        <authorList>
            <person name="Goeker M."/>
        </authorList>
    </citation>
    <scope>NUCLEOTIDE SEQUENCE [LARGE SCALE GENOMIC DNA]</scope>
    <source>
        <strain evidence="1 2">DSM 28697</strain>
    </source>
</reference>
<accession>A0A4R6TYG1</accession>
<dbReference type="Proteomes" id="UP000295632">
    <property type="component" value="Unassembled WGS sequence"/>
</dbReference>
<name>A0A4R6TYG1_9BACI</name>
<protein>
    <submittedName>
        <fullName evidence="1">Uncharacterized protein</fullName>
    </submittedName>
</protein>
<keyword evidence="2" id="KW-1185">Reference proteome</keyword>
<evidence type="ECO:0000313" key="2">
    <source>
        <dbReference type="Proteomes" id="UP000295632"/>
    </source>
</evidence>